<keyword evidence="3 5" id="KW-0863">Zinc-finger</keyword>
<dbReference type="Pfam" id="PF10551">
    <property type="entry name" value="MULE"/>
    <property type="match status" value="1"/>
</dbReference>
<keyword evidence="2 6" id="KW-0479">Metal-binding</keyword>
<feature type="domain" description="SWIM-type" evidence="8">
    <location>
        <begin position="550"/>
        <end position="586"/>
    </location>
</feature>
<evidence type="ECO:0000256" key="2">
    <source>
        <dbReference type="ARBA" id="ARBA00022723"/>
    </source>
</evidence>
<comment type="subcellular location">
    <subcellularLocation>
        <location evidence="6">Nucleus</location>
    </subcellularLocation>
</comment>
<evidence type="ECO:0000313" key="9">
    <source>
        <dbReference type="EMBL" id="GAU24244.1"/>
    </source>
</evidence>
<dbReference type="EMBL" id="DF973286">
    <property type="protein sequence ID" value="GAU24244.1"/>
    <property type="molecule type" value="Genomic_DNA"/>
</dbReference>
<dbReference type="InterPro" id="IPR018289">
    <property type="entry name" value="MULE_transposase_dom"/>
</dbReference>
<dbReference type="InterPro" id="IPR004330">
    <property type="entry name" value="FAR1_DNA_bnd_dom"/>
</dbReference>
<dbReference type="InterPro" id="IPR007527">
    <property type="entry name" value="Znf_SWIM"/>
</dbReference>
<organism evidence="9 10">
    <name type="scientific">Trifolium subterraneum</name>
    <name type="common">Subterranean clover</name>
    <dbReference type="NCBI Taxonomy" id="3900"/>
    <lineage>
        <taxon>Eukaryota</taxon>
        <taxon>Viridiplantae</taxon>
        <taxon>Streptophyta</taxon>
        <taxon>Embryophyta</taxon>
        <taxon>Tracheophyta</taxon>
        <taxon>Spermatophyta</taxon>
        <taxon>Magnoliopsida</taxon>
        <taxon>eudicotyledons</taxon>
        <taxon>Gunneridae</taxon>
        <taxon>Pentapetalae</taxon>
        <taxon>rosids</taxon>
        <taxon>fabids</taxon>
        <taxon>Fabales</taxon>
        <taxon>Fabaceae</taxon>
        <taxon>Papilionoideae</taxon>
        <taxon>50 kb inversion clade</taxon>
        <taxon>NPAAA clade</taxon>
        <taxon>Hologalegina</taxon>
        <taxon>IRL clade</taxon>
        <taxon>Trifolieae</taxon>
        <taxon>Trifolium</taxon>
    </lineage>
</organism>
<feature type="compositionally biased region" description="Polar residues" evidence="7">
    <location>
        <begin position="144"/>
        <end position="156"/>
    </location>
</feature>
<dbReference type="InterPro" id="IPR031052">
    <property type="entry name" value="FHY3/FAR1"/>
</dbReference>
<evidence type="ECO:0000256" key="3">
    <source>
        <dbReference type="ARBA" id="ARBA00022771"/>
    </source>
</evidence>
<evidence type="ECO:0000259" key="8">
    <source>
        <dbReference type="PROSITE" id="PS50966"/>
    </source>
</evidence>
<dbReference type="Proteomes" id="UP000242715">
    <property type="component" value="Unassembled WGS sequence"/>
</dbReference>
<dbReference type="OrthoDB" id="747268at2759"/>
<proteinExistence type="inferred from homology"/>
<dbReference type="PANTHER" id="PTHR31669:SF283">
    <property type="entry name" value="PROTEIN FAR1-RELATED SEQUENCE"/>
    <property type="match status" value="1"/>
</dbReference>
<name>A0A2Z6LWX6_TRISU</name>
<dbReference type="Pfam" id="PF03101">
    <property type="entry name" value="FAR1"/>
    <property type="match status" value="1"/>
</dbReference>
<evidence type="ECO:0000256" key="4">
    <source>
        <dbReference type="ARBA" id="ARBA00022833"/>
    </source>
</evidence>
<keyword evidence="6" id="KW-0539">Nucleus</keyword>
<dbReference type="SMART" id="SM00575">
    <property type="entry name" value="ZnF_PMZ"/>
    <property type="match status" value="1"/>
</dbReference>
<feature type="compositionally biased region" description="Basic and acidic residues" evidence="7">
    <location>
        <begin position="157"/>
        <end position="167"/>
    </location>
</feature>
<comment type="function">
    <text evidence="6">Putative transcription activator involved in regulating light control of development.</text>
</comment>
<dbReference type="GO" id="GO:0005634">
    <property type="term" value="C:nucleus"/>
    <property type="evidence" value="ECO:0007669"/>
    <property type="project" value="UniProtKB-SubCell"/>
</dbReference>
<keyword evidence="10" id="KW-1185">Reference proteome</keyword>
<dbReference type="PANTHER" id="PTHR31669">
    <property type="entry name" value="PROTEIN FAR1-RELATED SEQUENCE 10-RELATED"/>
    <property type="match status" value="1"/>
</dbReference>
<feature type="region of interest" description="Disordered" evidence="7">
    <location>
        <begin position="144"/>
        <end position="167"/>
    </location>
</feature>
<keyword evidence="4 6" id="KW-0862">Zinc</keyword>
<dbReference type="AlphaFoldDB" id="A0A2Z6LWX6"/>
<dbReference type="Pfam" id="PF04434">
    <property type="entry name" value="SWIM"/>
    <property type="match status" value="1"/>
</dbReference>
<dbReference type="GO" id="GO:0006355">
    <property type="term" value="P:regulation of DNA-templated transcription"/>
    <property type="evidence" value="ECO:0007669"/>
    <property type="project" value="UniProtKB-UniRule"/>
</dbReference>
<protein>
    <recommendedName>
        <fullName evidence="6">Protein FAR1-RELATED SEQUENCE</fullName>
    </recommendedName>
</protein>
<accession>A0A2Z6LWX6</accession>
<dbReference type="InterPro" id="IPR006564">
    <property type="entry name" value="Znf_PMZ"/>
</dbReference>
<reference evidence="10" key="1">
    <citation type="journal article" date="2017" name="Front. Plant Sci.">
        <title>Climate Clever Clovers: New Paradigm to Reduce the Environmental Footprint of Ruminants by Breeding Low Methanogenic Forages Utilizing Haplotype Variation.</title>
        <authorList>
            <person name="Kaur P."/>
            <person name="Appels R."/>
            <person name="Bayer P.E."/>
            <person name="Keeble-Gagnere G."/>
            <person name="Wang J."/>
            <person name="Hirakawa H."/>
            <person name="Shirasawa K."/>
            <person name="Vercoe P."/>
            <person name="Stefanova K."/>
            <person name="Durmic Z."/>
            <person name="Nichols P."/>
            <person name="Revell C."/>
            <person name="Isobe S.N."/>
            <person name="Edwards D."/>
            <person name="Erskine W."/>
        </authorList>
    </citation>
    <scope>NUCLEOTIDE SEQUENCE [LARGE SCALE GENOMIC DNA]</scope>
    <source>
        <strain evidence="10">cv. Daliak</strain>
    </source>
</reference>
<evidence type="ECO:0000256" key="5">
    <source>
        <dbReference type="PROSITE-ProRule" id="PRU00325"/>
    </source>
</evidence>
<evidence type="ECO:0000313" key="10">
    <source>
        <dbReference type="Proteomes" id="UP000242715"/>
    </source>
</evidence>
<evidence type="ECO:0000256" key="1">
    <source>
        <dbReference type="ARBA" id="ARBA00005889"/>
    </source>
</evidence>
<comment type="similarity">
    <text evidence="1 6">Belongs to the FHY3/FAR1 family.</text>
</comment>
<dbReference type="PROSITE" id="PS50966">
    <property type="entry name" value="ZF_SWIM"/>
    <property type="match status" value="1"/>
</dbReference>
<gene>
    <name evidence="9" type="ORF">TSUD_23810</name>
</gene>
<dbReference type="GO" id="GO:0008270">
    <property type="term" value="F:zinc ion binding"/>
    <property type="evidence" value="ECO:0007669"/>
    <property type="project" value="UniProtKB-UniRule"/>
</dbReference>
<evidence type="ECO:0000256" key="6">
    <source>
        <dbReference type="RuleBase" id="RU367018"/>
    </source>
</evidence>
<evidence type="ECO:0000256" key="7">
    <source>
        <dbReference type="SAM" id="MobiDB-lite"/>
    </source>
</evidence>
<sequence length="698" mass="80869">MEDRCNSLIPLDIETNRCEEVLRHCRPKECKPVNHNLDYCDVVPIPQDWMKFNSEDEVRSYYTKYANQEGFTIMKKTSKKGADGKVFYFILACSRQGNRRIGKTNPVTNCPSEEQKCEARIIVYLCEDGAYRFKSITLNHNHELNPNQVKSRNSADTNKRLKRTLDPNDQAEKGVKKSFGSLVVKPEVYENLAFCEQGFRNYIHKEKRLIGEDGDGHALHKYFMRMQEQDSNFFYAIDFDDSFCVKNVFWADGRSRATYKLFGDVVKFDSTYLSNQYKIPLTFFVGVNHHGQSILFGCGLLSSEDTQSFVWLFQSWLVCMSGVQPKGIITYQHEAVQSAIGIVFPSTRHSWCLSHIMKKLPQNIGGHAEYDSLSYHLQRVVYDSFTTNEFETAWKMIVEEFGLQDNEWLRELYLERHRWVPTFIRCSFWAGMSATQLGEIERGFFDEIISGQTSLKQFVGKYDISLQAKVEKEFEADFRSYSSTLECATKSPIERQFQSAYTHAKFLEVQKEFIGKADCNVCIAGVEGSICHYNVIEDTMMGDKPKETMFQVTFDRVNCDVKCICNMFEFKGILCRHSLAILSMERVKEIPCKYILNRWMKSMKRRHAYVKTSYAAKQLQPQIQNFDLLCKQFESVAEVASEFEETSSFVKNTICDLKEKLESWASRLRNSSDMAVPISCAVEIIIYVFKPQRVLLKS</sequence>